<dbReference type="GO" id="GO:0015774">
    <property type="term" value="P:polysaccharide transport"/>
    <property type="evidence" value="ECO:0007669"/>
    <property type="project" value="InterPro"/>
</dbReference>
<proteinExistence type="predicted"/>
<keyword evidence="2" id="KW-1185">Reference proteome</keyword>
<evidence type="ECO:0000313" key="1">
    <source>
        <dbReference type="EMBL" id="QCF25019.1"/>
    </source>
</evidence>
<accession>A0A4P7XDN8</accession>
<dbReference type="OrthoDB" id="5448633at2"/>
<evidence type="ECO:0008006" key="3">
    <source>
        <dbReference type="Google" id="ProtNLM"/>
    </source>
</evidence>
<dbReference type="KEGG" id="hmi:soil367_03175"/>
<dbReference type="Proteomes" id="UP000298049">
    <property type="component" value="Chromosome"/>
</dbReference>
<name>A0A4P7XDN8_9ALTE</name>
<reference evidence="1 2" key="1">
    <citation type="submission" date="2018-07" db="EMBL/GenBank/DDBJ databases">
        <title>Marsedoiliclastica nanhaica gen. nov. sp. nov., a novel marine hydrocarbonoclastic bacterium isolated from an in-situ enriched hydrocarbon-degrading consortium in deep-sea sediment.</title>
        <authorList>
            <person name="Dong C."/>
            <person name="Ma T."/>
            <person name="Liu R."/>
            <person name="Shao Z."/>
        </authorList>
    </citation>
    <scope>NUCLEOTIDE SEQUENCE [LARGE SCALE GENOMIC DNA]</scope>
    <source>
        <strain evidence="2">soil36-7</strain>
    </source>
</reference>
<dbReference type="InterPro" id="IPR007833">
    <property type="entry name" value="Capsule_polysaccharide_synth"/>
</dbReference>
<dbReference type="EMBL" id="CP031093">
    <property type="protein sequence ID" value="QCF25019.1"/>
    <property type="molecule type" value="Genomic_DNA"/>
</dbReference>
<gene>
    <name evidence="1" type="ORF">soil367_03175</name>
</gene>
<dbReference type="GO" id="GO:0000271">
    <property type="term" value="P:polysaccharide biosynthetic process"/>
    <property type="evidence" value="ECO:0007669"/>
    <property type="project" value="InterPro"/>
</dbReference>
<dbReference type="AlphaFoldDB" id="A0A4P7XDN8"/>
<dbReference type="Pfam" id="PF05159">
    <property type="entry name" value="Capsule_synth"/>
    <property type="match status" value="1"/>
</dbReference>
<dbReference type="RefSeq" id="WP_136546813.1">
    <property type="nucleotide sequence ID" value="NZ_CP031093.1"/>
</dbReference>
<sequence>MKILFVGFYGAAGRKIIEKTCAKSAVTEYILIGEDNHQIENVRSRFLHRRYFRNAQVTKDVVRSCRPLDADLYEQMARYEVEFYQQNERINRTHTLDLYGTRREFYLRSLAYFNDLLEVESFDAVILSNIPHTNYDLLLYGLARCKHLPVLCFYRTPIIPDRFFYLYSLENIYDHRAQQLRDLTRQYHEKPVSEKAGIRQRLKDSINGWDEIVGRSARVGLSPAAQPGRSAPTILKEKLTRLFARLFLRTASTVRLNKLEGYPGVARKRGRLEKARMKYLNQQCEQYYEIHSVRPVAGETYVYFPLHKQPEATTGPLGGFFQDQRQAIDMLSKCLPAGWKIYVKEFPHQRLTHRSRGYYDELLGMDNVRLIKKDVNSIELVKGSAFVATVTGTAAWEAFWLEKPAVLFGYSLLCAAKGMFDVKTASDLRGVLTEIPSVCIDEEDRMAWLFAVDQLAFKAYLEPYKPAVQNSAFSEDENAEAVSREICSFLKKHLGGATAS</sequence>
<organism evidence="1 2">
    <name type="scientific">Hydrocarboniclastica marina</name>
    <dbReference type="NCBI Taxonomy" id="2259620"/>
    <lineage>
        <taxon>Bacteria</taxon>
        <taxon>Pseudomonadati</taxon>
        <taxon>Pseudomonadota</taxon>
        <taxon>Gammaproteobacteria</taxon>
        <taxon>Alteromonadales</taxon>
        <taxon>Alteromonadaceae</taxon>
        <taxon>Hydrocarboniclastica</taxon>
    </lineage>
</organism>
<protein>
    <recommendedName>
        <fullName evidence="3">Capsule polysaccharide biosynthesis protein</fullName>
    </recommendedName>
</protein>
<evidence type="ECO:0000313" key="2">
    <source>
        <dbReference type="Proteomes" id="UP000298049"/>
    </source>
</evidence>